<feature type="compositionally biased region" description="Low complexity" evidence="2">
    <location>
        <begin position="278"/>
        <end position="298"/>
    </location>
</feature>
<keyword evidence="4" id="KW-1185">Reference proteome</keyword>
<reference evidence="3 4" key="1">
    <citation type="submission" date="2014-11" db="EMBL/GenBank/DDBJ databases">
        <authorList>
            <person name="Zhu J."/>
            <person name="Qi W."/>
            <person name="Song R."/>
        </authorList>
    </citation>
    <scope>NUCLEOTIDE SEQUENCE [LARGE SCALE GENOMIC DNA]</scope>
</reference>
<accession>A0A0G4FX69</accession>
<dbReference type="AlphaFoldDB" id="A0A0G4FX69"/>
<protein>
    <submittedName>
        <fullName evidence="3">Uncharacterized protein</fullName>
    </submittedName>
</protein>
<keyword evidence="1" id="KW-0175">Coiled coil</keyword>
<evidence type="ECO:0000313" key="3">
    <source>
        <dbReference type="EMBL" id="CEM19579.1"/>
    </source>
</evidence>
<name>A0A0G4FX69_VITBC</name>
<evidence type="ECO:0000313" key="4">
    <source>
        <dbReference type="Proteomes" id="UP000041254"/>
    </source>
</evidence>
<sequence>MPGSTTGFSYKVEASKGAAFHGGASAGAKIACMEACLYLQSDRHISSTVADAIVQLRDLAIRVDLQEADVTGLMGPLPRYGVALRVEKALETRPSDIHNIILELARVCNKYRRHASLLLSRGPEALLVHLYFNTNAADPSSTASFFPLLFDPRRRHDHQAAAFLYFDSIPLCAQYVGAILGGPSFTSPVEPVRAHCLMMRSDAPTLPALPSLLDDYTVMAMRREAPQNLESSVSPTPRLPSTTTPQPPPSTVFGTRTSTDVAPSTEAMQSSPWEVPWRPGARAVDAGGAASGSTATPDSLPGVNGVPEPQAEPPNGPLYGGDVSSAYPSESAMRRPPQPHPYGHSLTGVEATLAADQISNLTERVQRLEEENKRLAAQKSLLDDQLCSLQRQYETDIIMRHARDSGVCHHVID</sequence>
<evidence type="ECO:0000256" key="2">
    <source>
        <dbReference type="SAM" id="MobiDB-lite"/>
    </source>
</evidence>
<feature type="compositionally biased region" description="Polar residues" evidence="2">
    <location>
        <begin position="252"/>
        <end position="272"/>
    </location>
</feature>
<feature type="region of interest" description="Disordered" evidence="2">
    <location>
        <begin position="227"/>
        <end position="344"/>
    </location>
</feature>
<proteinExistence type="predicted"/>
<gene>
    <name evidence="3" type="ORF">Vbra_21735</name>
</gene>
<organism evidence="3 4">
    <name type="scientific">Vitrella brassicaformis (strain CCMP3155)</name>
    <dbReference type="NCBI Taxonomy" id="1169540"/>
    <lineage>
        <taxon>Eukaryota</taxon>
        <taxon>Sar</taxon>
        <taxon>Alveolata</taxon>
        <taxon>Colpodellida</taxon>
        <taxon>Vitrellaceae</taxon>
        <taxon>Vitrella</taxon>
    </lineage>
</organism>
<feature type="compositionally biased region" description="Low complexity" evidence="2">
    <location>
        <begin position="231"/>
        <end position="244"/>
    </location>
</feature>
<dbReference type="EMBL" id="CDMY01000516">
    <property type="protein sequence ID" value="CEM19579.1"/>
    <property type="molecule type" value="Genomic_DNA"/>
</dbReference>
<dbReference type="VEuPathDB" id="CryptoDB:Vbra_21735"/>
<dbReference type="Proteomes" id="UP000041254">
    <property type="component" value="Unassembled WGS sequence"/>
</dbReference>
<evidence type="ECO:0000256" key="1">
    <source>
        <dbReference type="SAM" id="Coils"/>
    </source>
</evidence>
<feature type="coiled-coil region" evidence="1">
    <location>
        <begin position="351"/>
        <end position="385"/>
    </location>
</feature>
<dbReference type="InParanoid" id="A0A0G4FX69"/>